<feature type="signal peptide" evidence="2">
    <location>
        <begin position="1"/>
        <end position="35"/>
    </location>
</feature>
<evidence type="ECO:0000313" key="3">
    <source>
        <dbReference type="EMBL" id="OGG79204.1"/>
    </source>
</evidence>
<sequence length="590" mass="64492">MASEQRNVMKKILTSAFVVVLLALQMPFGAPAAHAAVSSWIKGTSIIPQSNSDFSTSDFQQSVRNFKDLGGNYINFIIPYYQGNSGSTDINPGWNTPTDDSLISGIQFVHSLGMRVQISIYLETYSGEWRATINPGDRNTWYARYGDVLVKYGQIAQQQGADLYQLGAELITMASSVANSDNTQRWNGMISRVRGIYSGPLTYSANRPQGGNAWASEASHIGFWDKMSYLGLSAYYELHGDGSVASLEGNWENLHNSLISPLQNFGKPILFTEIGYRSVDGAHERPWDSWTGGPYDAQEQINDYTALLNYWNKHSYMQGVVLWWWSANPNYGGSGNTDYTPQNKPAQEVLKEWWIGGGPPPPPPPPNGPVTFTTSGSASPSTPSVGQNTVVSASVTASSGSTSGAIIDLEVYDGGTRVFQQFFQDQNFSSGQARQYNASWTPGSSGTYTFKIGVFNNSWSQNYVWNDSAATVNVGSTSSPPPPPPPPPSPGGSAVTNIWWPSDGVQVTGVQPFKAMVENKEVSQYTMYWQVDAGELVPMPTNMTDYPHKEAFVDLTNWNWRGAGPYTVNFVSKDGGGGAISQKSIQIWTQ</sequence>
<feature type="compositionally biased region" description="Pro residues" evidence="1">
    <location>
        <begin position="479"/>
        <end position="490"/>
    </location>
</feature>
<feature type="region of interest" description="Disordered" evidence="1">
    <location>
        <begin position="355"/>
        <end position="387"/>
    </location>
</feature>
<evidence type="ECO:0000256" key="2">
    <source>
        <dbReference type="SAM" id="SignalP"/>
    </source>
</evidence>
<name>A0A1F6F017_9BACT</name>
<gene>
    <name evidence="3" type="ORF">A3J11_01515</name>
</gene>
<feature type="compositionally biased region" description="Low complexity" evidence="1">
    <location>
        <begin position="369"/>
        <end position="387"/>
    </location>
</feature>
<evidence type="ECO:0000256" key="1">
    <source>
        <dbReference type="SAM" id="MobiDB-lite"/>
    </source>
</evidence>
<organism evidence="3 4">
    <name type="scientific">Candidatus Kaiserbacteria bacterium RIFCSPLOWO2_02_FULL_55_12</name>
    <dbReference type="NCBI Taxonomy" id="1798522"/>
    <lineage>
        <taxon>Bacteria</taxon>
        <taxon>Candidatus Kaiseribacteriota</taxon>
    </lineage>
</organism>
<reference evidence="3 4" key="1">
    <citation type="journal article" date="2016" name="Nat. Commun.">
        <title>Thousands of microbial genomes shed light on interconnected biogeochemical processes in an aquifer system.</title>
        <authorList>
            <person name="Anantharaman K."/>
            <person name="Brown C.T."/>
            <person name="Hug L.A."/>
            <person name="Sharon I."/>
            <person name="Castelle C.J."/>
            <person name="Probst A.J."/>
            <person name="Thomas B.C."/>
            <person name="Singh A."/>
            <person name="Wilkins M.J."/>
            <person name="Karaoz U."/>
            <person name="Brodie E.L."/>
            <person name="Williams K.H."/>
            <person name="Hubbard S.S."/>
            <person name="Banfield J.F."/>
        </authorList>
    </citation>
    <scope>NUCLEOTIDE SEQUENCE [LARGE SCALE GENOMIC DNA]</scope>
</reference>
<dbReference type="InterPro" id="IPR055151">
    <property type="entry name" value="GH113"/>
</dbReference>
<protein>
    <recommendedName>
        <fullName evidence="5">GH26 domain-containing protein</fullName>
    </recommendedName>
</protein>
<evidence type="ECO:0008006" key="5">
    <source>
        <dbReference type="Google" id="ProtNLM"/>
    </source>
</evidence>
<accession>A0A1F6F017</accession>
<proteinExistence type="predicted"/>
<dbReference type="InterPro" id="IPR017853">
    <property type="entry name" value="GH"/>
</dbReference>
<evidence type="ECO:0000313" key="4">
    <source>
        <dbReference type="Proteomes" id="UP000178919"/>
    </source>
</evidence>
<dbReference type="Proteomes" id="UP000178919">
    <property type="component" value="Unassembled WGS sequence"/>
</dbReference>
<dbReference type="Pfam" id="PF22612">
    <property type="entry name" value="GH113"/>
    <property type="match status" value="1"/>
</dbReference>
<dbReference type="Gene3D" id="3.20.20.80">
    <property type="entry name" value="Glycosidases"/>
    <property type="match status" value="1"/>
</dbReference>
<dbReference type="SUPFAM" id="SSF51445">
    <property type="entry name" value="(Trans)glycosidases"/>
    <property type="match status" value="1"/>
</dbReference>
<dbReference type="CDD" id="cd19608">
    <property type="entry name" value="GH113_mannanase-like"/>
    <property type="match status" value="1"/>
</dbReference>
<feature type="chain" id="PRO_5009524294" description="GH26 domain-containing protein" evidence="2">
    <location>
        <begin position="36"/>
        <end position="590"/>
    </location>
</feature>
<dbReference type="EMBL" id="MFMJ01000026">
    <property type="protein sequence ID" value="OGG79204.1"/>
    <property type="molecule type" value="Genomic_DNA"/>
</dbReference>
<dbReference type="AlphaFoldDB" id="A0A1F6F017"/>
<feature type="compositionally biased region" description="Pro residues" evidence="1">
    <location>
        <begin position="358"/>
        <end position="368"/>
    </location>
</feature>
<keyword evidence="2" id="KW-0732">Signal</keyword>
<comment type="caution">
    <text evidence="3">The sequence shown here is derived from an EMBL/GenBank/DDBJ whole genome shotgun (WGS) entry which is preliminary data.</text>
</comment>
<feature type="region of interest" description="Disordered" evidence="1">
    <location>
        <begin position="473"/>
        <end position="494"/>
    </location>
</feature>